<evidence type="ECO:0000313" key="1">
    <source>
        <dbReference type="EMBL" id="KAJ4708800.1"/>
    </source>
</evidence>
<sequence>MWSFLLRAFMVLYIPLPPPLPLWRPYNPNFEESTNREEEEEGEANGNHEEVPVGEHDDDRVLVIDGKLQSAESDEFIYHESLVHPALLLHHSPKTVFIMGGGEGSTAREVLKHRDIEKAVMCDIDRVVVEFCRSHLTANEAAFNDERLQIVFNDAKAELESRRDYQNEKFDVIIGDLGDPLEGGPCNHLYTKSFYGNVIKPILNHRGIFVTQAGPAGILTHKDIFTTIYNTLIHVFNYVIAYTAHVPSYADSCGWVLASAEPLNLNVEEIESRIRDRITGELRYLDAAFIVSSTVLNKTLRTSLLNETHIYTEENARFIHGCGVFNNNSSDV</sequence>
<protein>
    <submittedName>
        <fullName evidence="1">Thermospermine synthase</fullName>
    </submittedName>
</protein>
<name>A0ACC1XBL6_MELAZ</name>
<dbReference type="EMBL" id="CM051403">
    <property type="protein sequence ID" value="KAJ4708800.1"/>
    <property type="molecule type" value="Genomic_DNA"/>
</dbReference>
<gene>
    <name evidence="1" type="ORF">OWV82_018687</name>
</gene>
<proteinExistence type="predicted"/>
<dbReference type="Proteomes" id="UP001164539">
    <property type="component" value="Chromosome 10"/>
</dbReference>
<evidence type="ECO:0000313" key="2">
    <source>
        <dbReference type="Proteomes" id="UP001164539"/>
    </source>
</evidence>
<reference evidence="1 2" key="1">
    <citation type="journal article" date="2023" name="Science">
        <title>Complex scaffold remodeling in plant triterpene biosynthesis.</title>
        <authorList>
            <person name="De La Pena R."/>
            <person name="Hodgson H."/>
            <person name="Liu J.C."/>
            <person name="Stephenson M.J."/>
            <person name="Martin A.C."/>
            <person name="Owen C."/>
            <person name="Harkess A."/>
            <person name="Leebens-Mack J."/>
            <person name="Jimenez L.E."/>
            <person name="Osbourn A."/>
            <person name="Sattely E.S."/>
        </authorList>
    </citation>
    <scope>NUCLEOTIDE SEQUENCE [LARGE SCALE GENOMIC DNA]</scope>
    <source>
        <strain evidence="2">cv. JPN11</strain>
        <tissue evidence="1">Leaf</tissue>
    </source>
</reference>
<organism evidence="1 2">
    <name type="scientific">Melia azedarach</name>
    <name type="common">Chinaberry tree</name>
    <dbReference type="NCBI Taxonomy" id="155640"/>
    <lineage>
        <taxon>Eukaryota</taxon>
        <taxon>Viridiplantae</taxon>
        <taxon>Streptophyta</taxon>
        <taxon>Embryophyta</taxon>
        <taxon>Tracheophyta</taxon>
        <taxon>Spermatophyta</taxon>
        <taxon>Magnoliopsida</taxon>
        <taxon>eudicotyledons</taxon>
        <taxon>Gunneridae</taxon>
        <taxon>Pentapetalae</taxon>
        <taxon>rosids</taxon>
        <taxon>malvids</taxon>
        <taxon>Sapindales</taxon>
        <taxon>Meliaceae</taxon>
        <taxon>Melia</taxon>
    </lineage>
</organism>
<comment type="caution">
    <text evidence="1">The sequence shown here is derived from an EMBL/GenBank/DDBJ whole genome shotgun (WGS) entry which is preliminary data.</text>
</comment>
<keyword evidence="2" id="KW-1185">Reference proteome</keyword>
<accession>A0ACC1XBL6</accession>